<dbReference type="EMBL" id="JAAGSC010000036">
    <property type="protein sequence ID" value="NDY95041.1"/>
    <property type="molecule type" value="Genomic_DNA"/>
</dbReference>
<organism evidence="3 4">
    <name type="scientific">Wenzhouxiangella limi</name>
    <dbReference type="NCBI Taxonomy" id="2707351"/>
    <lineage>
        <taxon>Bacteria</taxon>
        <taxon>Pseudomonadati</taxon>
        <taxon>Pseudomonadota</taxon>
        <taxon>Gammaproteobacteria</taxon>
        <taxon>Chromatiales</taxon>
        <taxon>Wenzhouxiangellaceae</taxon>
        <taxon>Wenzhouxiangella</taxon>
    </lineage>
</organism>
<accession>A0A845V487</accession>
<sequence length="115" mass="12897">MFRLTLTSLLLLMAAPLLAQDPPDDPAPPPPPIPEPLPPKIQDPDDQIQPQVVIRREEGRTVEEYSIGGAVYMVRIVPAAGPPYYLIDTTGDGNFDSRHDHMEPVRPAHWKIIEW</sequence>
<comment type="caution">
    <text evidence="3">The sequence shown here is derived from an EMBL/GenBank/DDBJ whole genome shotgun (WGS) entry which is preliminary data.</text>
</comment>
<keyword evidence="4" id="KW-1185">Reference proteome</keyword>
<feature type="chain" id="PRO_5032796621" evidence="2">
    <location>
        <begin position="20"/>
        <end position="115"/>
    </location>
</feature>
<feature type="signal peptide" evidence="2">
    <location>
        <begin position="1"/>
        <end position="19"/>
    </location>
</feature>
<proteinExistence type="predicted"/>
<gene>
    <name evidence="3" type="ORF">G3I74_04785</name>
</gene>
<dbReference type="Gene3D" id="2.20.130.30">
    <property type="entry name" value="Protein of unknown function DUF2782"/>
    <property type="match status" value="1"/>
</dbReference>
<keyword evidence="2" id="KW-0732">Signal</keyword>
<feature type="region of interest" description="Disordered" evidence="1">
    <location>
        <begin position="19"/>
        <end position="47"/>
    </location>
</feature>
<reference evidence="3 4" key="1">
    <citation type="submission" date="2020-02" db="EMBL/GenBank/DDBJ databases">
        <authorList>
            <person name="Zhang X.-Y."/>
        </authorList>
    </citation>
    <scope>NUCLEOTIDE SEQUENCE [LARGE SCALE GENOMIC DNA]</scope>
    <source>
        <strain evidence="3 4">C33</strain>
    </source>
</reference>
<evidence type="ECO:0000256" key="1">
    <source>
        <dbReference type="SAM" id="MobiDB-lite"/>
    </source>
</evidence>
<dbReference type="RefSeq" id="WP_164210453.1">
    <property type="nucleotide sequence ID" value="NZ_JAAGSC010000036.1"/>
</dbReference>
<evidence type="ECO:0000256" key="2">
    <source>
        <dbReference type="SAM" id="SignalP"/>
    </source>
</evidence>
<protein>
    <submittedName>
        <fullName evidence="3">DUF2782 domain-containing protein</fullName>
    </submittedName>
</protein>
<dbReference type="InterPro" id="IPR021357">
    <property type="entry name" value="DUF2782"/>
</dbReference>
<name>A0A845V487_9GAMM</name>
<evidence type="ECO:0000313" key="3">
    <source>
        <dbReference type="EMBL" id="NDY95041.1"/>
    </source>
</evidence>
<dbReference type="Proteomes" id="UP000484885">
    <property type="component" value="Unassembled WGS sequence"/>
</dbReference>
<dbReference type="Pfam" id="PF11191">
    <property type="entry name" value="DUF2782"/>
    <property type="match status" value="1"/>
</dbReference>
<evidence type="ECO:0000313" key="4">
    <source>
        <dbReference type="Proteomes" id="UP000484885"/>
    </source>
</evidence>
<dbReference type="AlphaFoldDB" id="A0A845V487"/>
<feature type="compositionally biased region" description="Pro residues" evidence="1">
    <location>
        <begin position="25"/>
        <end position="41"/>
    </location>
</feature>